<dbReference type="SUPFAM" id="SSF52540">
    <property type="entry name" value="P-loop containing nucleoside triphosphate hydrolases"/>
    <property type="match status" value="1"/>
</dbReference>
<dbReference type="AlphaFoldDB" id="A0A2S9XSG7"/>
<keyword evidence="2" id="KW-1185">Reference proteome</keyword>
<dbReference type="EMBL" id="PVNK01000167">
    <property type="protein sequence ID" value="PRP95651.1"/>
    <property type="molecule type" value="Genomic_DNA"/>
</dbReference>
<evidence type="ECO:0000313" key="1">
    <source>
        <dbReference type="EMBL" id="PRP95651.1"/>
    </source>
</evidence>
<accession>A0A2S9XSG7</accession>
<protein>
    <submittedName>
        <fullName evidence="1">Uncharacterized protein</fullName>
    </submittedName>
</protein>
<gene>
    <name evidence="1" type="ORF">ENSA5_37840</name>
</gene>
<proteinExistence type="predicted"/>
<dbReference type="RefSeq" id="WP_106393111.1">
    <property type="nucleotide sequence ID" value="NZ_PVNK01000167.1"/>
</dbReference>
<reference evidence="1 2" key="1">
    <citation type="submission" date="2018-03" db="EMBL/GenBank/DDBJ databases">
        <title>Draft Genome Sequences of the Obligatory Marine Myxobacteria Enhygromyxa salina SWB005.</title>
        <authorList>
            <person name="Poehlein A."/>
            <person name="Moghaddam J.A."/>
            <person name="Harms H."/>
            <person name="Alanjari M."/>
            <person name="Koenig G.M."/>
            <person name="Daniel R."/>
            <person name="Schaeberle T.F."/>
        </authorList>
    </citation>
    <scope>NUCLEOTIDE SEQUENCE [LARGE SCALE GENOMIC DNA]</scope>
    <source>
        <strain evidence="1 2">SWB005</strain>
    </source>
</reference>
<organism evidence="1 2">
    <name type="scientific">Enhygromyxa salina</name>
    <dbReference type="NCBI Taxonomy" id="215803"/>
    <lineage>
        <taxon>Bacteria</taxon>
        <taxon>Pseudomonadati</taxon>
        <taxon>Myxococcota</taxon>
        <taxon>Polyangia</taxon>
        <taxon>Nannocystales</taxon>
        <taxon>Nannocystaceae</taxon>
        <taxon>Enhygromyxa</taxon>
    </lineage>
</organism>
<dbReference type="InterPro" id="IPR027417">
    <property type="entry name" value="P-loop_NTPase"/>
</dbReference>
<comment type="caution">
    <text evidence="1">The sequence shown here is derived from an EMBL/GenBank/DDBJ whole genome shotgun (WGS) entry which is preliminary data.</text>
</comment>
<name>A0A2S9XSG7_9BACT</name>
<evidence type="ECO:0000313" key="2">
    <source>
        <dbReference type="Proteomes" id="UP000237968"/>
    </source>
</evidence>
<dbReference type="Gene3D" id="3.40.50.300">
    <property type="entry name" value="P-loop containing nucleotide triphosphate hydrolases"/>
    <property type="match status" value="1"/>
</dbReference>
<sequence length="342" mass="37885">MFMSVTALFLDSLRTFLIKRAARPMLDYTLTILDEELRKLDDVSPPPEWQGGRLTPEQRQFVAMLPALQGDVSTTSHVRSWLRQAPKRGIILLGPSGVGKSQIDLRLRGKAPREDILYTAEDEARRLVLQGRRVPLLDTPGEPRHAMSGYANVLDVMVGSEPPAIAVIVVAGGYLATSMPELRATFIRPNSRAKPVAHTTDEFVSKCREEEATYLRELVDHCRAHAQTKGIEPVPQQRLRSVITVVNKRDLWGATSSEQAATLARYRDPDSAFGVALQEFRDAFGAPDQHSHDVLPLFTHANGFHPDPTIAAQALTPFHSALDALILRTLVSYRYTGGGRIP</sequence>
<dbReference type="Proteomes" id="UP000237968">
    <property type="component" value="Unassembled WGS sequence"/>
</dbReference>